<evidence type="ECO:0000256" key="4">
    <source>
        <dbReference type="ARBA" id="ARBA00022750"/>
    </source>
</evidence>
<evidence type="ECO:0000256" key="2">
    <source>
        <dbReference type="ARBA" id="ARBA00022670"/>
    </source>
</evidence>
<evidence type="ECO:0000313" key="14">
    <source>
        <dbReference type="EMBL" id="KAF4613415.1"/>
    </source>
</evidence>
<dbReference type="CDD" id="cd01647">
    <property type="entry name" value="RT_LTR"/>
    <property type="match status" value="1"/>
</dbReference>
<dbReference type="InterPro" id="IPR043502">
    <property type="entry name" value="DNA/RNA_pol_sf"/>
</dbReference>
<dbReference type="Pfam" id="PF17921">
    <property type="entry name" value="Integrase_H2C2"/>
    <property type="match status" value="1"/>
</dbReference>
<dbReference type="Pfam" id="PF24626">
    <property type="entry name" value="SH3_Tf2-1"/>
    <property type="match status" value="1"/>
</dbReference>
<dbReference type="GO" id="GO:0006338">
    <property type="term" value="P:chromatin remodeling"/>
    <property type="evidence" value="ECO:0007669"/>
    <property type="project" value="UniProtKB-ARBA"/>
</dbReference>
<dbReference type="InterPro" id="IPR056924">
    <property type="entry name" value="SH3_Tf2-1"/>
</dbReference>
<dbReference type="InterPro" id="IPR041588">
    <property type="entry name" value="Integrase_H2C2"/>
</dbReference>
<keyword evidence="12" id="KW-0175">Coiled coil</keyword>
<evidence type="ECO:0000256" key="10">
    <source>
        <dbReference type="ARBA" id="ARBA00023125"/>
    </source>
</evidence>
<evidence type="ECO:0000256" key="12">
    <source>
        <dbReference type="SAM" id="Coils"/>
    </source>
</evidence>
<dbReference type="OrthoDB" id="3561256at2759"/>
<dbReference type="InterPro" id="IPR050951">
    <property type="entry name" value="Retrovirus_Pol_polyprotein"/>
</dbReference>
<evidence type="ECO:0000256" key="6">
    <source>
        <dbReference type="ARBA" id="ARBA00022842"/>
    </source>
</evidence>
<dbReference type="GO" id="GO:0003887">
    <property type="term" value="F:DNA-directed DNA polymerase activity"/>
    <property type="evidence" value="ECO:0007669"/>
    <property type="project" value="UniProtKB-KW"/>
</dbReference>
<organism evidence="14 15">
    <name type="scientific">Cudoniella acicularis</name>
    <dbReference type="NCBI Taxonomy" id="354080"/>
    <lineage>
        <taxon>Eukaryota</taxon>
        <taxon>Fungi</taxon>
        <taxon>Dikarya</taxon>
        <taxon>Ascomycota</taxon>
        <taxon>Pezizomycotina</taxon>
        <taxon>Leotiomycetes</taxon>
        <taxon>Helotiales</taxon>
        <taxon>Tricladiaceae</taxon>
        <taxon>Cudoniella</taxon>
    </lineage>
</organism>
<proteinExistence type="predicted"/>
<evidence type="ECO:0000256" key="8">
    <source>
        <dbReference type="ARBA" id="ARBA00022918"/>
    </source>
</evidence>
<keyword evidence="11" id="KW-0233">DNA recombination</keyword>
<dbReference type="Pfam" id="PF00385">
    <property type="entry name" value="Chromo"/>
    <property type="match status" value="1"/>
</dbReference>
<dbReference type="CDD" id="cd00024">
    <property type="entry name" value="CD_CSD"/>
    <property type="match status" value="1"/>
</dbReference>
<evidence type="ECO:0000256" key="1">
    <source>
        <dbReference type="ARBA" id="ARBA00011353"/>
    </source>
</evidence>
<keyword evidence="9" id="KW-0808">Transferase</keyword>
<dbReference type="GO" id="GO:0004190">
    <property type="term" value="F:aspartic-type endopeptidase activity"/>
    <property type="evidence" value="ECO:0007669"/>
    <property type="project" value="UniProtKB-KW"/>
</dbReference>
<comment type="subunit">
    <text evidence="1">Component of the NuA4 histone acetyltransferase complex.</text>
</comment>
<evidence type="ECO:0000259" key="13">
    <source>
        <dbReference type="PROSITE" id="PS50013"/>
    </source>
</evidence>
<evidence type="ECO:0000256" key="5">
    <source>
        <dbReference type="ARBA" id="ARBA00022801"/>
    </source>
</evidence>
<evidence type="ECO:0000256" key="3">
    <source>
        <dbReference type="ARBA" id="ARBA00022723"/>
    </source>
</evidence>
<keyword evidence="4" id="KW-0064">Aspartyl protease</keyword>
<dbReference type="Gene3D" id="2.40.50.40">
    <property type="match status" value="1"/>
</dbReference>
<dbReference type="GO" id="GO:0003677">
    <property type="term" value="F:DNA binding"/>
    <property type="evidence" value="ECO:0007669"/>
    <property type="project" value="UniProtKB-KW"/>
</dbReference>
<dbReference type="AlphaFoldDB" id="A0A8H4QLL5"/>
<accession>A0A8H4QLL5</accession>
<dbReference type="GO" id="GO:0003964">
    <property type="term" value="F:RNA-directed DNA polymerase activity"/>
    <property type="evidence" value="ECO:0007669"/>
    <property type="project" value="UniProtKB-KW"/>
</dbReference>
<dbReference type="GO" id="GO:0006310">
    <property type="term" value="P:DNA recombination"/>
    <property type="evidence" value="ECO:0007669"/>
    <property type="project" value="UniProtKB-KW"/>
</dbReference>
<keyword evidence="5" id="KW-0378">Hydrolase</keyword>
<keyword evidence="3" id="KW-0479">Metal-binding</keyword>
<gene>
    <name evidence="14" type="ORF">G7Y89_g15472</name>
</gene>
<evidence type="ECO:0000256" key="11">
    <source>
        <dbReference type="ARBA" id="ARBA00023172"/>
    </source>
</evidence>
<dbReference type="InterPro" id="IPR016197">
    <property type="entry name" value="Chromo-like_dom_sf"/>
</dbReference>
<feature type="coiled-coil region" evidence="12">
    <location>
        <begin position="383"/>
        <end position="410"/>
    </location>
</feature>
<sequence>MLPEYHIIEHRINLELGSQPLYRPIYALSEKELEVLREYLNASMAKGWIRRSTSPAGAPIIFVPKKGGGLRLCVDYRGLNRITIKNRTPLPLISETLDRLRRAKKFTKLDLKDAYHRGAKSEDTSLPTLYYKLQNIAKERALWVAAICRRAVPAKPQLEAQERGGRHSLISEMLRFSENLDHLCNGYVPRVLAAWAVGSEIAYQESGETLIELLLRLQKDDPFMQQRQYERFAKPTAARAIKTWEFNATGLLRHRNAVFVPNDPAVKAELLRANYNDPLGGYFSAGKTLEALRRKYFWARMRKDVRKHVRTCSGCRRLDPEAKSTIRSSLLSIDDWATKLALAEFTYNNSQHSTTGISPFFALYSFHPATELHIEDNILAGEALLATERVKKIQEERKLLEERWQDAVEAQKKHYNKKHIIREFKVGDKVMLYAKNIKQLRPSAKLADRYLGPFSITEVVGAHRQAYHLELPTLYKIHDVFHVSLLEPWYPRVDAIMELDPIEIEGEEEFEVESILAHRERKQGREYLVRWKGYSPADDI</sequence>
<evidence type="ECO:0000313" key="15">
    <source>
        <dbReference type="Proteomes" id="UP000566819"/>
    </source>
</evidence>
<protein>
    <recommendedName>
        <fullName evidence="13">Chromo domain-containing protein</fullName>
    </recommendedName>
</protein>
<dbReference type="PANTHER" id="PTHR37984">
    <property type="entry name" value="PROTEIN CBG26694"/>
    <property type="match status" value="1"/>
</dbReference>
<name>A0A8H4QLL5_9HELO</name>
<dbReference type="Proteomes" id="UP000566819">
    <property type="component" value="Unassembled WGS sequence"/>
</dbReference>
<dbReference type="Gene3D" id="1.10.340.70">
    <property type="match status" value="1"/>
</dbReference>
<keyword evidence="6" id="KW-0460">Magnesium</keyword>
<dbReference type="GO" id="GO:0006508">
    <property type="term" value="P:proteolysis"/>
    <property type="evidence" value="ECO:0007669"/>
    <property type="project" value="UniProtKB-KW"/>
</dbReference>
<comment type="caution">
    <text evidence="14">The sequence shown here is derived from an EMBL/GenBank/DDBJ whole genome shotgun (WGS) entry which is preliminary data.</text>
</comment>
<dbReference type="PANTHER" id="PTHR37984:SF5">
    <property type="entry name" value="PROTEIN NYNRIN-LIKE"/>
    <property type="match status" value="1"/>
</dbReference>
<keyword evidence="10" id="KW-0238">DNA-binding</keyword>
<evidence type="ECO:0000256" key="7">
    <source>
        <dbReference type="ARBA" id="ARBA00022908"/>
    </source>
</evidence>
<dbReference type="Gene3D" id="3.10.10.10">
    <property type="entry name" value="HIV Type 1 Reverse Transcriptase, subunit A, domain 1"/>
    <property type="match status" value="1"/>
</dbReference>
<dbReference type="GO" id="GO:0015074">
    <property type="term" value="P:DNA integration"/>
    <property type="evidence" value="ECO:0007669"/>
    <property type="project" value="UniProtKB-KW"/>
</dbReference>
<dbReference type="InterPro" id="IPR000953">
    <property type="entry name" value="Chromo/chromo_shadow_dom"/>
</dbReference>
<keyword evidence="9" id="KW-0239">DNA-directed DNA polymerase</keyword>
<keyword evidence="9" id="KW-0548">Nucleotidyltransferase</keyword>
<dbReference type="SUPFAM" id="SSF56672">
    <property type="entry name" value="DNA/RNA polymerases"/>
    <property type="match status" value="1"/>
</dbReference>
<dbReference type="SUPFAM" id="SSF54160">
    <property type="entry name" value="Chromo domain-like"/>
    <property type="match status" value="1"/>
</dbReference>
<evidence type="ECO:0000256" key="9">
    <source>
        <dbReference type="ARBA" id="ARBA00022932"/>
    </source>
</evidence>
<feature type="domain" description="Chromo" evidence="13">
    <location>
        <begin position="510"/>
        <end position="540"/>
    </location>
</feature>
<keyword evidence="7" id="KW-0229">DNA integration</keyword>
<reference evidence="14 15" key="1">
    <citation type="submission" date="2020-03" db="EMBL/GenBank/DDBJ databases">
        <title>Draft Genome Sequence of Cudoniella acicularis.</title>
        <authorList>
            <person name="Buettner E."/>
            <person name="Kellner H."/>
        </authorList>
    </citation>
    <scope>NUCLEOTIDE SEQUENCE [LARGE SCALE GENOMIC DNA]</scope>
    <source>
        <strain evidence="14 15">DSM 108380</strain>
    </source>
</reference>
<dbReference type="InterPro" id="IPR023780">
    <property type="entry name" value="Chromo_domain"/>
</dbReference>
<keyword evidence="15" id="KW-1185">Reference proteome</keyword>
<dbReference type="GO" id="GO:0046872">
    <property type="term" value="F:metal ion binding"/>
    <property type="evidence" value="ECO:0007669"/>
    <property type="project" value="UniProtKB-KW"/>
</dbReference>
<dbReference type="EMBL" id="JAAMPI010002430">
    <property type="protein sequence ID" value="KAF4613415.1"/>
    <property type="molecule type" value="Genomic_DNA"/>
</dbReference>
<keyword evidence="2" id="KW-0645">Protease</keyword>
<dbReference type="PROSITE" id="PS50013">
    <property type="entry name" value="CHROMO_2"/>
    <property type="match status" value="1"/>
</dbReference>
<keyword evidence="8" id="KW-0695">RNA-directed DNA polymerase</keyword>